<gene>
    <name evidence="6" type="ORF">GGR43_001476</name>
</gene>
<feature type="domain" description="Major facilitator superfamily (MFS) profile" evidence="5">
    <location>
        <begin position="1"/>
        <end position="402"/>
    </location>
</feature>
<feature type="transmembrane region" description="Helical" evidence="4">
    <location>
        <begin position="53"/>
        <end position="71"/>
    </location>
</feature>
<feature type="transmembrane region" description="Helical" evidence="4">
    <location>
        <begin position="308"/>
        <end position="325"/>
    </location>
</feature>
<feature type="transmembrane region" description="Helical" evidence="4">
    <location>
        <begin position="346"/>
        <end position="369"/>
    </location>
</feature>
<feature type="transmembrane region" description="Helical" evidence="4">
    <location>
        <begin position="12"/>
        <end position="33"/>
    </location>
</feature>
<reference evidence="6 7" key="1">
    <citation type="submission" date="2020-08" db="EMBL/GenBank/DDBJ databases">
        <title>Genomic Encyclopedia of Type Strains, Phase IV (KMG-IV): sequencing the most valuable type-strain genomes for metagenomic binning, comparative biology and taxonomic classification.</title>
        <authorList>
            <person name="Goeker M."/>
        </authorList>
    </citation>
    <scope>NUCLEOTIDE SEQUENCE [LARGE SCALE GENOMIC DNA]</scope>
    <source>
        <strain evidence="6 7">DSM 26189</strain>
    </source>
</reference>
<dbReference type="Proteomes" id="UP000571950">
    <property type="component" value="Unassembled WGS sequence"/>
</dbReference>
<sequence length="409" mass="41832">MTLSTRESEFAEHWPALAGATTAVGTGAALFSYTTNYFVLPLEAAEGWSRSAIAFGATLYMLGTAAMMPLTGMLADRHGVGRVAPVGLAGYGLLCLALSLLPAHLPVFYTVMLLIALFCSATSGVVFGPFVAARFRRRRGVALSILLSGNAVLLMPLAPVLTAAITDQGWRAGYMILGGLALLLGLPSALFATRGSSARAAAQDAATPRGATIREAMRDPAYWKIILGVVASTMALGGFLNQLSPLLVSRGIPVPLAASLMSLFVLMVVVGRIAVGALLDAFRPALICMLVMAGAAAGSALLLMETPSPSLCALVVVLLGAAMGAEGDLQAFLIAKHFGLTNFAALFGTSAMCTSACLGLGALLFGVLYDGTGSYTAAILIAMALLLLAGLSFGSLGSGERAPQPATGQ</sequence>
<dbReference type="Gene3D" id="1.20.1250.20">
    <property type="entry name" value="MFS general substrate transporter like domains"/>
    <property type="match status" value="1"/>
</dbReference>
<dbReference type="InterPro" id="IPR050327">
    <property type="entry name" value="Proton-linked_MCT"/>
</dbReference>
<feature type="transmembrane region" description="Helical" evidence="4">
    <location>
        <begin position="83"/>
        <end position="101"/>
    </location>
</feature>
<comment type="caution">
    <text evidence="6">The sequence shown here is derived from an EMBL/GenBank/DDBJ whole genome shotgun (WGS) entry which is preliminary data.</text>
</comment>
<feature type="transmembrane region" description="Helical" evidence="4">
    <location>
        <begin position="145"/>
        <end position="166"/>
    </location>
</feature>
<dbReference type="GO" id="GO:0022857">
    <property type="term" value="F:transmembrane transporter activity"/>
    <property type="evidence" value="ECO:0007669"/>
    <property type="project" value="InterPro"/>
</dbReference>
<evidence type="ECO:0000256" key="2">
    <source>
        <dbReference type="ARBA" id="ARBA00022989"/>
    </source>
</evidence>
<dbReference type="PANTHER" id="PTHR11360:SF290">
    <property type="entry name" value="MONOCARBOXYLATE MFS PERMEASE"/>
    <property type="match status" value="1"/>
</dbReference>
<keyword evidence="1 4" id="KW-0812">Transmembrane</keyword>
<dbReference type="SUPFAM" id="SSF103473">
    <property type="entry name" value="MFS general substrate transporter"/>
    <property type="match status" value="1"/>
</dbReference>
<keyword evidence="7" id="KW-1185">Reference proteome</keyword>
<feature type="transmembrane region" description="Helical" evidence="4">
    <location>
        <begin position="375"/>
        <end position="396"/>
    </location>
</feature>
<evidence type="ECO:0000313" key="6">
    <source>
        <dbReference type="EMBL" id="MBB3925761.1"/>
    </source>
</evidence>
<dbReference type="PROSITE" id="PS50850">
    <property type="entry name" value="MFS"/>
    <property type="match status" value="1"/>
</dbReference>
<dbReference type="AlphaFoldDB" id="A0A7W6BIN2"/>
<feature type="transmembrane region" description="Helical" evidence="4">
    <location>
        <begin position="252"/>
        <end position="275"/>
    </location>
</feature>
<dbReference type="PANTHER" id="PTHR11360">
    <property type="entry name" value="MONOCARBOXYLATE TRANSPORTER"/>
    <property type="match status" value="1"/>
</dbReference>
<feature type="transmembrane region" description="Helical" evidence="4">
    <location>
        <begin position="107"/>
        <end position="133"/>
    </location>
</feature>
<proteinExistence type="predicted"/>
<evidence type="ECO:0000256" key="1">
    <source>
        <dbReference type="ARBA" id="ARBA00022692"/>
    </source>
</evidence>
<dbReference type="InterPro" id="IPR036259">
    <property type="entry name" value="MFS_trans_sf"/>
</dbReference>
<name>A0A7W6BIN2_9SPHN</name>
<dbReference type="InterPro" id="IPR020846">
    <property type="entry name" value="MFS_dom"/>
</dbReference>
<feature type="transmembrane region" description="Helical" evidence="4">
    <location>
        <begin position="172"/>
        <end position="192"/>
    </location>
</feature>
<keyword evidence="3 4" id="KW-0472">Membrane</keyword>
<dbReference type="EMBL" id="JACIDT010000004">
    <property type="protein sequence ID" value="MBB3925761.1"/>
    <property type="molecule type" value="Genomic_DNA"/>
</dbReference>
<protein>
    <submittedName>
        <fullName evidence="6">Putative MFS family arabinose efflux permease</fullName>
    </submittedName>
</protein>
<feature type="transmembrane region" description="Helical" evidence="4">
    <location>
        <begin position="221"/>
        <end position="240"/>
    </location>
</feature>
<keyword evidence="2 4" id="KW-1133">Transmembrane helix</keyword>
<organism evidence="6 7">
    <name type="scientific">Sphingobium jiangsuense</name>
    <dbReference type="NCBI Taxonomy" id="870476"/>
    <lineage>
        <taxon>Bacteria</taxon>
        <taxon>Pseudomonadati</taxon>
        <taxon>Pseudomonadota</taxon>
        <taxon>Alphaproteobacteria</taxon>
        <taxon>Sphingomonadales</taxon>
        <taxon>Sphingomonadaceae</taxon>
        <taxon>Sphingobium</taxon>
    </lineage>
</organism>
<feature type="transmembrane region" description="Helical" evidence="4">
    <location>
        <begin position="282"/>
        <end position="302"/>
    </location>
</feature>
<evidence type="ECO:0000256" key="3">
    <source>
        <dbReference type="ARBA" id="ARBA00023136"/>
    </source>
</evidence>
<evidence type="ECO:0000256" key="4">
    <source>
        <dbReference type="SAM" id="Phobius"/>
    </source>
</evidence>
<dbReference type="RefSeq" id="WP_188071315.1">
    <property type="nucleotide sequence ID" value="NZ_BSPS01000020.1"/>
</dbReference>
<evidence type="ECO:0000259" key="5">
    <source>
        <dbReference type="PROSITE" id="PS50850"/>
    </source>
</evidence>
<accession>A0A7W6BIN2</accession>
<dbReference type="Pfam" id="PF07690">
    <property type="entry name" value="MFS_1"/>
    <property type="match status" value="1"/>
</dbReference>
<dbReference type="InterPro" id="IPR011701">
    <property type="entry name" value="MFS"/>
</dbReference>
<evidence type="ECO:0000313" key="7">
    <source>
        <dbReference type="Proteomes" id="UP000571950"/>
    </source>
</evidence>